<reference evidence="7 8" key="1">
    <citation type="submission" date="2019-08" db="EMBL/GenBank/DDBJ databases">
        <title>The genome sequence of a newly discovered highly antifungal drug resistant Aspergillus species, Aspergillus tanneri NIH 1004.</title>
        <authorList>
            <person name="Mounaud S."/>
            <person name="Singh I."/>
            <person name="Joardar V."/>
            <person name="Pakala S."/>
            <person name="Pakala S."/>
            <person name="Venepally P."/>
            <person name="Chung J.K."/>
            <person name="Losada L."/>
            <person name="Nierman W.C."/>
        </authorList>
    </citation>
    <scope>NUCLEOTIDE SEQUENCE [LARGE SCALE GENOMIC DNA]</scope>
    <source>
        <strain evidence="7 8">NIH1004</strain>
    </source>
</reference>
<proteinExistence type="predicted"/>
<dbReference type="InterPro" id="IPR036259">
    <property type="entry name" value="MFS_trans_sf"/>
</dbReference>
<accession>A0A5M9N078</accession>
<evidence type="ECO:0000256" key="1">
    <source>
        <dbReference type="ARBA" id="ARBA00004141"/>
    </source>
</evidence>
<sequence>MTVDEESPLLQNENPPIQETSLTLNELKQRTDYTNKLVVWSCFIGVFVAAADVISTWSSIASQFKRLSEGSWLIVAYNFSFCLALPVHRTLSSMYGRKNILLAAYILFAIGCLACCLSGSLQQLVFARVLAGISGGGMISLVSIIITDLVPAGEVALFRSYANVVNVLGQTMGASVGGFLIQTVGWRWSFLGQIPLVIICNLVALYGLPSWLNERKTEDDYVNFPSDQTLSA</sequence>
<dbReference type="SUPFAM" id="SSF103473">
    <property type="entry name" value="MFS general substrate transporter"/>
    <property type="match status" value="1"/>
</dbReference>
<dbReference type="Pfam" id="PF07690">
    <property type="entry name" value="MFS_1"/>
    <property type="match status" value="1"/>
</dbReference>
<organism evidence="7 8">
    <name type="scientific">Aspergillus tanneri</name>
    <dbReference type="NCBI Taxonomy" id="1220188"/>
    <lineage>
        <taxon>Eukaryota</taxon>
        <taxon>Fungi</taxon>
        <taxon>Dikarya</taxon>
        <taxon>Ascomycota</taxon>
        <taxon>Pezizomycotina</taxon>
        <taxon>Eurotiomycetes</taxon>
        <taxon>Eurotiomycetidae</taxon>
        <taxon>Eurotiales</taxon>
        <taxon>Aspergillaceae</taxon>
        <taxon>Aspergillus</taxon>
        <taxon>Aspergillus subgen. Circumdati</taxon>
    </lineage>
</organism>
<dbReference type="PANTHER" id="PTHR23501">
    <property type="entry name" value="MAJOR FACILITATOR SUPERFAMILY"/>
    <property type="match status" value="1"/>
</dbReference>
<name>A0A5M9N078_9EURO</name>
<evidence type="ECO:0000313" key="7">
    <source>
        <dbReference type="EMBL" id="KAA8648047.1"/>
    </source>
</evidence>
<evidence type="ECO:0000256" key="5">
    <source>
        <dbReference type="SAM" id="Phobius"/>
    </source>
</evidence>
<dbReference type="PANTHER" id="PTHR23501:SF33">
    <property type="entry name" value="MAJOR FACILITATOR SUPERFAMILY (MFS) PROFILE DOMAIN-CONTAINING PROTEIN"/>
    <property type="match status" value="1"/>
</dbReference>
<evidence type="ECO:0000256" key="4">
    <source>
        <dbReference type="ARBA" id="ARBA00023136"/>
    </source>
</evidence>
<keyword evidence="2 5" id="KW-0812">Transmembrane</keyword>
<feature type="domain" description="Major facilitator superfamily (MFS) profile" evidence="6">
    <location>
        <begin position="1"/>
        <end position="232"/>
    </location>
</feature>
<evidence type="ECO:0000256" key="2">
    <source>
        <dbReference type="ARBA" id="ARBA00022692"/>
    </source>
</evidence>
<dbReference type="GeneID" id="54326632"/>
<dbReference type="PROSITE" id="PS50850">
    <property type="entry name" value="MFS"/>
    <property type="match status" value="1"/>
</dbReference>
<dbReference type="EMBL" id="QUQM01000003">
    <property type="protein sequence ID" value="KAA8648047.1"/>
    <property type="molecule type" value="Genomic_DNA"/>
</dbReference>
<feature type="transmembrane region" description="Helical" evidence="5">
    <location>
        <begin position="126"/>
        <end position="149"/>
    </location>
</feature>
<dbReference type="InterPro" id="IPR011701">
    <property type="entry name" value="MFS"/>
</dbReference>
<dbReference type="Proteomes" id="UP000324241">
    <property type="component" value="Unassembled WGS sequence"/>
</dbReference>
<comment type="subcellular location">
    <subcellularLocation>
        <location evidence="1">Membrane</location>
        <topology evidence="1">Multi-pass membrane protein</topology>
    </subcellularLocation>
</comment>
<dbReference type="OrthoDB" id="6770063at2759"/>
<dbReference type="RefSeq" id="XP_033427408.1">
    <property type="nucleotide sequence ID" value="XM_033568602.1"/>
</dbReference>
<evidence type="ECO:0000256" key="3">
    <source>
        <dbReference type="ARBA" id="ARBA00022989"/>
    </source>
</evidence>
<feature type="transmembrane region" description="Helical" evidence="5">
    <location>
        <begin position="188"/>
        <end position="208"/>
    </location>
</feature>
<feature type="transmembrane region" description="Helical" evidence="5">
    <location>
        <begin position="161"/>
        <end position="182"/>
    </location>
</feature>
<evidence type="ECO:0000259" key="6">
    <source>
        <dbReference type="PROSITE" id="PS50850"/>
    </source>
</evidence>
<dbReference type="GO" id="GO:0015174">
    <property type="term" value="F:basic amino acid transmembrane transporter activity"/>
    <property type="evidence" value="ECO:0007669"/>
    <property type="project" value="TreeGrafter"/>
</dbReference>
<gene>
    <name evidence="7" type="ORF">ATNIH1004_003930</name>
</gene>
<dbReference type="VEuPathDB" id="FungiDB:EYZ11_006114"/>
<comment type="caution">
    <text evidence="7">The sequence shown here is derived from an EMBL/GenBank/DDBJ whole genome shotgun (WGS) entry which is preliminary data.</text>
</comment>
<feature type="transmembrane region" description="Helical" evidence="5">
    <location>
        <begin position="37"/>
        <end position="58"/>
    </location>
</feature>
<feature type="transmembrane region" description="Helical" evidence="5">
    <location>
        <begin position="70"/>
        <end position="88"/>
    </location>
</feature>
<dbReference type="Gene3D" id="1.20.1250.20">
    <property type="entry name" value="MFS general substrate transporter like domains"/>
    <property type="match status" value="1"/>
</dbReference>
<dbReference type="GO" id="GO:0000329">
    <property type="term" value="C:fungal-type vacuole membrane"/>
    <property type="evidence" value="ECO:0007669"/>
    <property type="project" value="TreeGrafter"/>
</dbReference>
<dbReference type="InterPro" id="IPR020846">
    <property type="entry name" value="MFS_dom"/>
</dbReference>
<feature type="transmembrane region" description="Helical" evidence="5">
    <location>
        <begin position="100"/>
        <end position="120"/>
    </location>
</feature>
<keyword evidence="3 5" id="KW-1133">Transmembrane helix</keyword>
<dbReference type="AlphaFoldDB" id="A0A5M9N078"/>
<protein>
    <recommendedName>
        <fullName evidence="6">Major facilitator superfamily (MFS) profile domain-containing protein</fullName>
    </recommendedName>
</protein>
<keyword evidence="4 5" id="KW-0472">Membrane</keyword>
<evidence type="ECO:0000313" key="8">
    <source>
        <dbReference type="Proteomes" id="UP000324241"/>
    </source>
</evidence>
<dbReference type="VEuPathDB" id="FungiDB:EYZ11_006110"/>